<reference evidence="2" key="1">
    <citation type="journal article" date="2005" name="Nature">
        <title>The map-based sequence of the rice genome.</title>
        <authorList>
            <consortium name="International rice genome sequencing project (IRGSP)"/>
            <person name="Matsumoto T."/>
            <person name="Wu J."/>
            <person name="Kanamori H."/>
            <person name="Katayose Y."/>
            <person name="Fujisawa M."/>
            <person name="Namiki N."/>
            <person name="Mizuno H."/>
            <person name="Yamamoto K."/>
            <person name="Antonio B.A."/>
            <person name="Baba T."/>
            <person name="Sakata K."/>
            <person name="Nagamura Y."/>
            <person name="Aoki H."/>
            <person name="Arikawa K."/>
            <person name="Arita K."/>
            <person name="Bito T."/>
            <person name="Chiden Y."/>
            <person name="Fujitsuka N."/>
            <person name="Fukunaka R."/>
            <person name="Hamada M."/>
            <person name="Harada C."/>
            <person name="Hayashi A."/>
            <person name="Hijishita S."/>
            <person name="Honda M."/>
            <person name="Hosokawa S."/>
            <person name="Ichikawa Y."/>
            <person name="Idonuma A."/>
            <person name="Iijima M."/>
            <person name="Ikeda M."/>
            <person name="Ikeno M."/>
            <person name="Ito K."/>
            <person name="Ito S."/>
            <person name="Ito T."/>
            <person name="Ito Y."/>
            <person name="Ito Y."/>
            <person name="Iwabuchi A."/>
            <person name="Kamiya K."/>
            <person name="Karasawa W."/>
            <person name="Kurita K."/>
            <person name="Katagiri S."/>
            <person name="Kikuta A."/>
            <person name="Kobayashi H."/>
            <person name="Kobayashi N."/>
            <person name="Machita K."/>
            <person name="Maehara T."/>
            <person name="Masukawa M."/>
            <person name="Mizubayashi T."/>
            <person name="Mukai Y."/>
            <person name="Nagasaki H."/>
            <person name="Nagata Y."/>
            <person name="Naito S."/>
            <person name="Nakashima M."/>
            <person name="Nakama Y."/>
            <person name="Nakamichi Y."/>
            <person name="Nakamura M."/>
            <person name="Meguro A."/>
            <person name="Negishi M."/>
            <person name="Ohta I."/>
            <person name="Ohta T."/>
            <person name="Okamoto M."/>
            <person name="Ono N."/>
            <person name="Saji S."/>
            <person name="Sakaguchi M."/>
            <person name="Sakai K."/>
            <person name="Shibata M."/>
            <person name="Shimokawa T."/>
            <person name="Song J."/>
            <person name="Takazaki Y."/>
            <person name="Terasawa K."/>
            <person name="Tsugane M."/>
            <person name="Tsuji K."/>
            <person name="Ueda S."/>
            <person name="Waki K."/>
            <person name="Yamagata H."/>
            <person name="Yamamoto M."/>
            <person name="Yamamoto S."/>
            <person name="Yamane H."/>
            <person name="Yoshiki S."/>
            <person name="Yoshihara R."/>
            <person name="Yukawa K."/>
            <person name="Zhong H."/>
            <person name="Yano M."/>
            <person name="Yuan Q."/>
            <person name="Ouyang S."/>
            <person name="Liu J."/>
            <person name="Jones K.M."/>
            <person name="Gansberger K."/>
            <person name="Moffat K."/>
            <person name="Hill J."/>
            <person name="Bera J."/>
            <person name="Fadrosh D."/>
            <person name="Jin S."/>
            <person name="Johri S."/>
            <person name="Kim M."/>
            <person name="Overton L."/>
            <person name="Reardon M."/>
            <person name="Tsitrin T."/>
            <person name="Vuong H."/>
            <person name="Weaver B."/>
            <person name="Ciecko A."/>
            <person name="Tallon L."/>
            <person name="Jackson J."/>
            <person name="Pai G."/>
            <person name="Aken S.V."/>
            <person name="Utterback T."/>
            <person name="Reidmuller S."/>
            <person name="Feldblyum T."/>
            <person name="Hsiao J."/>
            <person name="Zismann V."/>
            <person name="Iobst S."/>
            <person name="de Vazeille A.R."/>
            <person name="Buell C.R."/>
            <person name="Ying K."/>
            <person name="Li Y."/>
            <person name="Lu T."/>
            <person name="Huang Y."/>
            <person name="Zhao Q."/>
            <person name="Feng Q."/>
            <person name="Zhang L."/>
            <person name="Zhu J."/>
            <person name="Weng Q."/>
            <person name="Mu J."/>
            <person name="Lu Y."/>
            <person name="Fan D."/>
            <person name="Liu Y."/>
            <person name="Guan J."/>
            <person name="Zhang Y."/>
            <person name="Yu S."/>
            <person name="Liu X."/>
            <person name="Zhang Y."/>
            <person name="Hong G."/>
            <person name="Han B."/>
            <person name="Choisne N."/>
            <person name="Demange N."/>
            <person name="Orjeda G."/>
            <person name="Samain S."/>
            <person name="Cattolico L."/>
            <person name="Pelletier E."/>
            <person name="Couloux A."/>
            <person name="Segurens B."/>
            <person name="Wincker P."/>
            <person name="D'Hont A."/>
            <person name="Scarpelli C."/>
            <person name="Weissenbach J."/>
            <person name="Salanoubat M."/>
            <person name="Quetier F."/>
            <person name="Yu Y."/>
            <person name="Kim H.R."/>
            <person name="Rambo T."/>
            <person name="Currie J."/>
            <person name="Collura K."/>
            <person name="Luo M."/>
            <person name="Yang T."/>
            <person name="Ammiraju J.S.S."/>
            <person name="Engler F."/>
            <person name="Soderlund C."/>
            <person name="Wing R.A."/>
            <person name="Palmer L.E."/>
            <person name="de la Bastide M."/>
            <person name="Spiegel L."/>
            <person name="Nascimento L."/>
            <person name="Zutavern T."/>
            <person name="O'Shaughnessy A."/>
            <person name="Dike S."/>
            <person name="Dedhia N."/>
            <person name="Preston R."/>
            <person name="Balija V."/>
            <person name="McCombie W.R."/>
            <person name="Chow T."/>
            <person name="Chen H."/>
            <person name="Chung M."/>
            <person name="Chen C."/>
            <person name="Shaw J."/>
            <person name="Wu H."/>
            <person name="Hsiao K."/>
            <person name="Chao Y."/>
            <person name="Chu M."/>
            <person name="Cheng C."/>
            <person name="Hour A."/>
            <person name="Lee P."/>
            <person name="Lin S."/>
            <person name="Lin Y."/>
            <person name="Liou J."/>
            <person name="Liu S."/>
            <person name="Hsing Y."/>
            <person name="Raghuvanshi S."/>
            <person name="Mohanty A."/>
            <person name="Bharti A.K."/>
            <person name="Gaur A."/>
            <person name="Gupta V."/>
            <person name="Kumar D."/>
            <person name="Ravi V."/>
            <person name="Vij S."/>
            <person name="Kapur A."/>
            <person name="Khurana P."/>
            <person name="Khurana P."/>
            <person name="Khurana J.P."/>
            <person name="Tyagi A.K."/>
            <person name="Gaikwad K."/>
            <person name="Singh A."/>
            <person name="Dalal V."/>
            <person name="Srivastava S."/>
            <person name="Dixit A."/>
            <person name="Pal A.K."/>
            <person name="Ghazi I.A."/>
            <person name="Yadav M."/>
            <person name="Pandit A."/>
            <person name="Bhargava A."/>
            <person name="Sureshbabu K."/>
            <person name="Batra K."/>
            <person name="Sharma T.R."/>
            <person name="Mohapatra T."/>
            <person name="Singh N.K."/>
            <person name="Messing J."/>
            <person name="Nelson A.B."/>
            <person name="Fuks G."/>
            <person name="Kavchok S."/>
            <person name="Keizer G."/>
            <person name="Linton E."/>
            <person name="Llaca V."/>
            <person name="Song R."/>
            <person name="Tanyolac B."/>
            <person name="Young S."/>
            <person name="Ho-Il K."/>
            <person name="Hahn J.H."/>
            <person name="Sangsakoo G."/>
            <person name="Vanavichit A."/>
            <person name="de Mattos Luiz.A.T."/>
            <person name="Zimmer P.D."/>
            <person name="Malone G."/>
            <person name="Dellagostin O."/>
            <person name="de Oliveira A.C."/>
            <person name="Bevan M."/>
            <person name="Bancroft I."/>
            <person name="Minx P."/>
            <person name="Cordum H."/>
            <person name="Wilson R."/>
            <person name="Cheng Z."/>
            <person name="Jin W."/>
            <person name="Jiang J."/>
            <person name="Leong S.A."/>
            <person name="Iwama H."/>
            <person name="Gojobori T."/>
            <person name="Itoh T."/>
            <person name="Niimura Y."/>
            <person name="Fujii Y."/>
            <person name="Habara T."/>
            <person name="Sakai H."/>
            <person name="Sato Y."/>
            <person name="Wilson G."/>
            <person name="Kumar K."/>
            <person name="McCouch S."/>
            <person name="Juretic N."/>
            <person name="Hoen D."/>
            <person name="Wright S."/>
            <person name="Bruskiewich R."/>
            <person name="Bureau T."/>
            <person name="Miyao A."/>
            <person name="Hirochika H."/>
            <person name="Nishikawa T."/>
            <person name="Kadowaki K."/>
            <person name="Sugiura M."/>
            <person name="Burr B."/>
            <person name="Sasaki T."/>
        </authorList>
    </citation>
    <scope>NUCLEOTIDE SEQUENCE [LARGE SCALE GENOMIC DNA]</scope>
    <source>
        <strain evidence="2">cv. Nipponbare</strain>
    </source>
</reference>
<reference evidence="1 2" key="3">
    <citation type="journal article" date="2013" name="Rice">
        <title>Improvement of the Oryza sativa Nipponbare reference genome using next generation sequence and optical map data.</title>
        <authorList>
            <person name="Kawahara Y."/>
            <person name="de la Bastide M."/>
            <person name="Hamilton J.P."/>
            <person name="Kanamori H."/>
            <person name="McCombie W.R."/>
            <person name="Ouyang S."/>
            <person name="Schwartz D.C."/>
            <person name="Tanaka T."/>
            <person name="Wu J."/>
            <person name="Zhou S."/>
            <person name="Childs K.L."/>
            <person name="Davidson R.M."/>
            <person name="Lin H."/>
            <person name="Quesada-Ocampo L."/>
            <person name="Vaillancourt B."/>
            <person name="Sakai H."/>
            <person name="Lee S.S."/>
            <person name="Kim J."/>
            <person name="Numa H."/>
            <person name="Itoh T."/>
            <person name="Buell C.R."/>
            <person name="Matsumoto T."/>
        </authorList>
    </citation>
    <scope>NUCLEOTIDE SEQUENCE [LARGE SCALE GENOMIC DNA]</scope>
    <source>
        <strain evidence="2">cv. Nipponbare</strain>
    </source>
</reference>
<evidence type="ECO:0000313" key="2">
    <source>
        <dbReference type="Proteomes" id="UP000059680"/>
    </source>
</evidence>
<gene>
    <name evidence="1" type="ordered locus">Os01g0301850</name>
    <name evidence="1" type="ORF">OSNPB_010301850</name>
</gene>
<dbReference type="Proteomes" id="UP000059680">
    <property type="component" value="Chromosome 1"/>
</dbReference>
<accession>A0A0P0V1J7</accession>
<dbReference type="AlphaFoldDB" id="A0A0P0V1J7"/>
<dbReference type="PaxDb" id="39947-A0A0P0V1J7"/>
<evidence type="ECO:0000313" key="1">
    <source>
        <dbReference type="EMBL" id="BAS71725.1"/>
    </source>
</evidence>
<reference evidence="1 2" key="2">
    <citation type="journal article" date="2013" name="Plant Cell Physiol.">
        <title>Rice Annotation Project Database (RAP-DB): an integrative and interactive database for rice genomics.</title>
        <authorList>
            <person name="Sakai H."/>
            <person name="Lee S.S."/>
            <person name="Tanaka T."/>
            <person name="Numa H."/>
            <person name="Kim J."/>
            <person name="Kawahara Y."/>
            <person name="Wakimoto H."/>
            <person name="Yang C.C."/>
            <person name="Iwamoto M."/>
            <person name="Abe T."/>
            <person name="Yamada Y."/>
            <person name="Muto A."/>
            <person name="Inokuchi H."/>
            <person name="Ikemura T."/>
            <person name="Matsumoto T."/>
            <person name="Sasaki T."/>
            <person name="Itoh T."/>
        </authorList>
    </citation>
    <scope>NUCLEOTIDE SEQUENCE [LARGE SCALE GENOMIC DNA]</scope>
    <source>
        <strain evidence="2">cv. Nipponbare</strain>
    </source>
</reference>
<dbReference type="EMBL" id="AP014957">
    <property type="protein sequence ID" value="BAS71725.1"/>
    <property type="molecule type" value="Genomic_DNA"/>
</dbReference>
<organism evidence="1 2">
    <name type="scientific">Oryza sativa subsp. japonica</name>
    <name type="common">Rice</name>
    <dbReference type="NCBI Taxonomy" id="39947"/>
    <lineage>
        <taxon>Eukaryota</taxon>
        <taxon>Viridiplantae</taxon>
        <taxon>Streptophyta</taxon>
        <taxon>Embryophyta</taxon>
        <taxon>Tracheophyta</taxon>
        <taxon>Spermatophyta</taxon>
        <taxon>Magnoliopsida</taxon>
        <taxon>Liliopsida</taxon>
        <taxon>Poales</taxon>
        <taxon>Poaceae</taxon>
        <taxon>BOP clade</taxon>
        <taxon>Oryzoideae</taxon>
        <taxon>Oryzeae</taxon>
        <taxon>Oryzinae</taxon>
        <taxon>Oryza</taxon>
        <taxon>Oryza sativa</taxon>
    </lineage>
</organism>
<name>A0A0P0V1J7_ORYSJ</name>
<keyword evidence="2" id="KW-1185">Reference proteome</keyword>
<dbReference type="InParanoid" id="A0A0P0V1J7"/>
<proteinExistence type="predicted"/>
<protein>
    <submittedName>
        <fullName evidence="1">Os01g0301850 protein</fullName>
    </submittedName>
</protein>
<sequence length="264" mass="28261">MATVGCVPGGGCSPPLVNGMMATLLAAVQMRGNGFNDDRVWRLLWLWEGVTETLRMATLLATVRMGGNNFDNDRQQGVSTARQQRWWDLCREVRRRPSCIATSCLCLSSIGGVVVRWLCAEGARRVEVASNDGDAITCEGWETPGERPSPFRATSDDTLGHCNPVRGIVVVSLLSMVESSGESHALVPRTGDGAPLALQPLEKLRLENEGRNKVIPNLLASSMEKEDGCSRVGGAVASDCVEDGCRYRGAASATCVECGGYGVE</sequence>